<dbReference type="EMBL" id="GDID01002400">
    <property type="protein sequence ID" value="JAP94206.1"/>
    <property type="molecule type" value="Transcribed_RNA"/>
</dbReference>
<reference evidence="2" key="1">
    <citation type="submission" date="2015-07" db="EMBL/GenBank/DDBJ databases">
        <title>Adaptation to a free-living lifestyle via gene acquisitions in the diplomonad Trepomonas sp. PC1.</title>
        <authorList>
            <person name="Xu F."/>
            <person name="Jerlstrom-Hultqvist J."/>
            <person name="Kolisko M."/>
            <person name="Simpson A.G.B."/>
            <person name="Roger A.J."/>
            <person name="Svard S.G."/>
            <person name="Andersson J.O."/>
        </authorList>
    </citation>
    <scope>NUCLEOTIDE SEQUENCE</scope>
    <source>
        <strain evidence="2">PC1</strain>
    </source>
</reference>
<feature type="non-terminal residue" evidence="2">
    <location>
        <position position="1"/>
    </location>
</feature>
<gene>
    <name evidence="2" type="ORF">TPC1_13235</name>
</gene>
<evidence type="ECO:0000259" key="1">
    <source>
        <dbReference type="Pfam" id="PF00149"/>
    </source>
</evidence>
<dbReference type="PANTHER" id="PTHR12905">
    <property type="entry name" value="METALLOPHOSPHOESTERASE"/>
    <property type="match status" value="1"/>
</dbReference>
<dbReference type="SUPFAM" id="SSF56300">
    <property type="entry name" value="Metallo-dependent phosphatases"/>
    <property type="match status" value="1"/>
</dbReference>
<dbReference type="Gene3D" id="3.60.21.10">
    <property type="match status" value="1"/>
</dbReference>
<dbReference type="AlphaFoldDB" id="A0A146KFD1"/>
<dbReference type="Pfam" id="PF00149">
    <property type="entry name" value="Metallophos"/>
    <property type="match status" value="1"/>
</dbReference>
<accession>A0A146KFD1</accession>
<protein>
    <submittedName>
        <fullName evidence="2">Calcineurin-like phosphoesterase</fullName>
    </submittedName>
</protein>
<dbReference type="PANTHER" id="PTHR12905:SF0">
    <property type="entry name" value="CALCINEURIN-LIKE PHOSPHOESTERASE DOMAIN-CONTAINING PROTEIN"/>
    <property type="match status" value="1"/>
</dbReference>
<dbReference type="CDD" id="cd07379">
    <property type="entry name" value="MPP_239FB"/>
    <property type="match status" value="1"/>
</dbReference>
<dbReference type="InterPro" id="IPR004843">
    <property type="entry name" value="Calcineurin-like_PHP"/>
</dbReference>
<sequence>IAFFSDTHGKHQSINIPQSDVLIFCGDCMSKGLQIEQAVDFLQWYNELKGYQYKIMIAGNRDKSFQTRFNTLQLGQYSSIIYLFHQSVKLSINGLDINIFGSPYTKVFHNSSFSLDQTQEAQEWSKIPSNVDIIITHGPPYKILDKNLFGQYNGSETLLKRVNEVNPKIHAFGHIHECYGTFKTDNTLFLNVAAVNIVSQLKNAPVVVKYDLENRKVVE</sequence>
<dbReference type="GO" id="GO:0016787">
    <property type="term" value="F:hydrolase activity"/>
    <property type="evidence" value="ECO:0007669"/>
    <property type="project" value="InterPro"/>
</dbReference>
<dbReference type="InterPro" id="IPR029052">
    <property type="entry name" value="Metallo-depent_PP-like"/>
</dbReference>
<name>A0A146KFD1_9EUKA</name>
<proteinExistence type="predicted"/>
<evidence type="ECO:0000313" key="2">
    <source>
        <dbReference type="EMBL" id="JAP94206.1"/>
    </source>
</evidence>
<feature type="domain" description="Calcineurin-like phosphoesterase" evidence="1">
    <location>
        <begin position="1"/>
        <end position="178"/>
    </location>
</feature>
<organism evidence="2">
    <name type="scientific">Trepomonas sp. PC1</name>
    <dbReference type="NCBI Taxonomy" id="1076344"/>
    <lineage>
        <taxon>Eukaryota</taxon>
        <taxon>Metamonada</taxon>
        <taxon>Diplomonadida</taxon>
        <taxon>Hexamitidae</taxon>
        <taxon>Hexamitinae</taxon>
        <taxon>Trepomonas</taxon>
    </lineage>
</organism>
<dbReference type="InterPro" id="IPR051693">
    <property type="entry name" value="UPF0046_metallophosphoest"/>
</dbReference>